<organism evidence="1 2">
    <name type="scientific">Gillisia lutea</name>
    <dbReference type="NCBI Taxonomy" id="2909668"/>
    <lineage>
        <taxon>Bacteria</taxon>
        <taxon>Pseudomonadati</taxon>
        <taxon>Bacteroidota</taxon>
        <taxon>Flavobacteriia</taxon>
        <taxon>Flavobacteriales</taxon>
        <taxon>Flavobacteriaceae</taxon>
        <taxon>Gillisia</taxon>
    </lineage>
</organism>
<dbReference type="EMBL" id="JAKGTH010000011">
    <property type="protein sequence ID" value="MCF4102654.1"/>
    <property type="molecule type" value="Genomic_DNA"/>
</dbReference>
<protein>
    <recommendedName>
        <fullName evidence="3">Glycosyltransferase</fullName>
    </recommendedName>
</protein>
<keyword evidence="2" id="KW-1185">Reference proteome</keyword>
<reference evidence="1" key="1">
    <citation type="submission" date="2022-01" db="EMBL/GenBank/DDBJ databases">
        <title>Gillisia lutea sp. nov., isolated from marine plastic residues from the Malvarosa beach (Valencia, Spain).</title>
        <authorList>
            <person name="Vidal-Verdu A."/>
            <person name="Molina-Menor E."/>
            <person name="Satari L."/>
            <person name="Pascual J."/>
            <person name="Pereto J."/>
            <person name="Porcar M."/>
        </authorList>
    </citation>
    <scope>NUCLEOTIDE SEQUENCE</scope>
    <source>
        <strain evidence="1">M10.2A</strain>
    </source>
</reference>
<dbReference type="SUPFAM" id="SSF53756">
    <property type="entry name" value="UDP-Glycosyltransferase/glycogen phosphorylase"/>
    <property type="match status" value="1"/>
</dbReference>
<proteinExistence type="predicted"/>
<comment type="caution">
    <text evidence="1">The sequence shown here is derived from an EMBL/GenBank/DDBJ whole genome shotgun (WGS) entry which is preliminary data.</text>
</comment>
<gene>
    <name evidence="1" type="ORF">L1I30_13335</name>
</gene>
<evidence type="ECO:0000313" key="2">
    <source>
        <dbReference type="Proteomes" id="UP001179363"/>
    </source>
</evidence>
<evidence type="ECO:0008006" key="3">
    <source>
        <dbReference type="Google" id="ProtNLM"/>
    </source>
</evidence>
<accession>A0ABS9EKG9</accession>
<dbReference type="RefSeq" id="WP_236134797.1">
    <property type="nucleotide sequence ID" value="NZ_JAKGTH010000011.1"/>
</dbReference>
<sequence length="372" mass="43126">MTIFYIIANLKKRNTGKGGSFHSAATIAKAMSNKHEVFFFVIGDFDSEAVAHILNNNYIYLDTSGFLGKIEALYLYIKYLFKYKPSITHVFGNNVLFLTYLAQVITKSRTIFTKCGKGNSGFSANHFHNIITISYENFDYLDQNKSKFSYPIKNLGYFPNRILPFDQDKYLIHSLKTLINYHPNDFIILRIGRLNSYYQEGIIASINFFKNNYDNNSNVKLLLVGHRDESLDLTKYEGIKNVFIIDTPEFTKNPKTILSIADIKITNGRTTMEACYTGGNIAIPTKKHGLVRLSKDNWQEMLHYNFSERVELSEKLLISEVYDENFPMEIFHDNFNANSIVDGVTMFYQNSSYDKMSIKNWIIWGRIFFNKF</sequence>
<name>A0ABS9EKG9_9FLAO</name>
<dbReference type="Proteomes" id="UP001179363">
    <property type="component" value="Unassembled WGS sequence"/>
</dbReference>
<evidence type="ECO:0000313" key="1">
    <source>
        <dbReference type="EMBL" id="MCF4102654.1"/>
    </source>
</evidence>